<dbReference type="Pfam" id="PF04103">
    <property type="entry name" value="CD20"/>
    <property type="match status" value="1"/>
</dbReference>
<organism evidence="7 8">
    <name type="scientific">Pelodiscus sinensis</name>
    <name type="common">Chinese softshell turtle</name>
    <name type="synonym">Trionyx sinensis</name>
    <dbReference type="NCBI Taxonomy" id="13735"/>
    <lineage>
        <taxon>Eukaryota</taxon>
        <taxon>Metazoa</taxon>
        <taxon>Chordata</taxon>
        <taxon>Craniata</taxon>
        <taxon>Vertebrata</taxon>
        <taxon>Euteleostomi</taxon>
        <taxon>Archelosauria</taxon>
        <taxon>Testudinata</taxon>
        <taxon>Testudines</taxon>
        <taxon>Cryptodira</taxon>
        <taxon>Trionychia</taxon>
        <taxon>Trionychidae</taxon>
        <taxon>Pelodiscus</taxon>
    </lineage>
</organism>
<reference evidence="8" key="2">
    <citation type="journal article" date="2013" name="Nat. Genet.">
        <title>The draft genomes of soft-shell turtle and green sea turtle yield insights into the development and evolution of the turtle-specific body plan.</title>
        <authorList>
            <person name="Wang Z."/>
            <person name="Pascual-Anaya J."/>
            <person name="Zadissa A."/>
            <person name="Li W."/>
            <person name="Niimura Y."/>
            <person name="Huang Z."/>
            <person name="Li C."/>
            <person name="White S."/>
            <person name="Xiong Z."/>
            <person name="Fang D."/>
            <person name="Wang B."/>
            <person name="Ming Y."/>
            <person name="Chen Y."/>
            <person name="Zheng Y."/>
            <person name="Kuraku S."/>
            <person name="Pignatelli M."/>
            <person name="Herrero J."/>
            <person name="Beal K."/>
            <person name="Nozawa M."/>
            <person name="Li Q."/>
            <person name="Wang J."/>
            <person name="Zhang H."/>
            <person name="Yu L."/>
            <person name="Shigenobu S."/>
            <person name="Wang J."/>
            <person name="Liu J."/>
            <person name="Flicek P."/>
            <person name="Searle S."/>
            <person name="Wang J."/>
            <person name="Kuratani S."/>
            <person name="Yin Y."/>
            <person name="Aken B."/>
            <person name="Zhang G."/>
            <person name="Irie N."/>
        </authorList>
    </citation>
    <scope>NUCLEOTIDE SEQUENCE [LARGE SCALE GENOMIC DNA]</scope>
    <source>
        <strain evidence="8">Daiwa-1</strain>
    </source>
</reference>
<dbReference type="Ensembl" id="ENSPSIT00000008669.1">
    <property type="protein sequence ID" value="ENSPSIP00000008625.1"/>
    <property type="gene ID" value="ENSPSIG00000007894.1"/>
</dbReference>
<protein>
    <submittedName>
        <fullName evidence="7">Uncharacterized LOC102461891</fullName>
    </submittedName>
</protein>
<evidence type="ECO:0000313" key="7">
    <source>
        <dbReference type="Ensembl" id="ENSPSIP00000008625.1"/>
    </source>
</evidence>
<dbReference type="Proteomes" id="UP000007267">
    <property type="component" value="Unassembled WGS sequence"/>
</dbReference>
<dbReference type="InterPro" id="IPR030417">
    <property type="entry name" value="MS4A"/>
</dbReference>
<evidence type="ECO:0000256" key="3">
    <source>
        <dbReference type="ARBA" id="ARBA00022692"/>
    </source>
</evidence>
<feature type="transmembrane region" description="Helical" evidence="6">
    <location>
        <begin position="74"/>
        <end position="99"/>
    </location>
</feature>
<evidence type="ECO:0000256" key="5">
    <source>
        <dbReference type="ARBA" id="ARBA00023136"/>
    </source>
</evidence>
<dbReference type="PANTHER" id="PTHR23320:SF170">
    <property type="entry name" value="MEMBRANE SPANNING 4-DOMAINS A12"/>
    <property type="match status" value="1"/>
</dbReference>
<dbReference type="PANTHER" id="PTHR23320">
    <property type="entry name" value="MEMBRANE-SPANNING 4-DOMAINS SUBFAMILY A MS4A -RELATED"/>
    <property type="match status" value="1"/>
</dbReference>
<dbReference type="GO" id="GO:0016020">
    <property type="term" value="C:membrane"/>
    <property type="evidence" value="ECO:0007669"/>
    <property type="project" value="UniProtKB-SubCell"/>
</dbReference>
<evidence type="ECO:0000256" key="4">
    <source>
        <dbReference type="ARBA" id="ARBA00022989"/>
    </source>
</evidence>
<comment type="similarity">
    <text evidence="2">Belongs to the MS4A family.</text>
</comment>
<dbReference type="HOGENOM" id="CLU_108082_0_0_1"/>
<dbReference type="GeneTree" id="ENSGT00390000008183"/>
<keyword evidence="5 6" id="KW-0472">Membrane</keyword>
<feature type="transmembrane region" description="Helical" evidence="6">
    <location>
        <begin position="133"/>
        <end position="154"/>
    </location>
</feature>
<accession>K7FKR5</accession>
<dbReference type="KEGG" id="pss:102461891"/>
<dbReference type="EMBL" id="AGCU01093095">
    <property type="status" value="NOT_ANNOTATED_CDS"/>
    <property type="molecule type" value="Genomic_DNA"/>
</dbReference>
<name>K7FKR5_PELSI</name>
<evidence type="ECO:0000256" key="1">
    <source>
        <dbReference type="ARBA" id="ARBA00004141"/>
    </source>
</evidence>
<dbReference type="EMBL" id="AGCU01093096">
    <property type="status" value="NOT_ANNOTATED_CDS"/>
    <property type="molecule type" value="Genomic_DNA"/>
</dbReference>
<dbReference type="AlphaFoldDB" id="K7FKR5"/>
<reference evidence="8" key="1">
    <citation type="submission" date="2011-10" db="EMBL/GenBank/DDBJ databases">
        <authorList>
            <consortium name="Soft-shell Turtle Genome Consortium"/>
        </authorList>
    </citation>
    <scope>NUCLEOTIDE SEQUENCE [LARGE SCALE GENOMIC DNA]</scope>
    <source>
        <strain evidence="8">Daiwa-1</strain>
    </source>
</reference>
<proteinExistence type="inferred from homology"/>
<evidence type="ECO:0000313" key="8">
    <source>
        <dbReference type="Proteomes" id="UP000007267"/>
    </source>
</evidence>
<reference evidence="7" key="3">
    <citation type="submission" date="2025-08" db="UniProtKB">
        <authorList>
            <consortium name="Ensembl"/>
        </authorList>
    </citation>
    <scope>IDENTIFICATION</scope>
</reference>
<dbReference type="OMA" id="PLCACYD"/>
<dbReference type="RefSeq" id="XP_006124063.1">
    <property type="nucleotide sequence ID" value="XM_006124001.3"/>
</dbReference>
<evidence type="ECO:0000256" key="6">
    <source>
        <dbReference type="SAM" id="Phobius"/>
    </source>
</evidence>
<reference evidence="7" key="4">
    <citation type="submission" date="2025-09" db="UniProtKB">
        <authorList>
            <consortium name="Ensembl"/>
        </authorList>
    </citation>
    <scope>IDENTIFICATION</scope>
</reference>
<feature type="transmembrane region" description="Helical" evidence="6">
    <location>
        <begin position="49"/>
        <end position="67"/>
    </location>
</feature>
<dbReference type="InterPro" id="IPR007237">
    <property type="entry name" value="CD20-like"/>
</dbReference>
<evidence type="ECO:0000256" key="2">
    <source>
        <dbReference type="ARBA" id="ARBA00009565"/>
    </source>
</evidence>
<dbReference type="OrthoDB" id="9878438at2759"/>
<sequence>MDRYRYFIFNQKSMVVLGLLQIACATVCVASGLMEGTLRTESALSKIRAPIWAGVVMCVPGILALFSSQKKNPILVNAMIVASLFSCFATIIVVVYASLTLSYGEEDEVFIHMPVHVVHTKFVLSKVVKGANITMLIASICSATIVLVIAYVGCRSLPRCSCYDNVTGMEWLQPGEDQQQTVELVCTMQSYGDRIFNSPVQFPDQDLDADEELSKPPPYIRLA</sequence>
<dbReference type="eggNOG" id="ENOG502QV02">
    <property type="taxonomic scope" value="Eukaryota"/>
</dbReference>
<comment type="subcellular location">
    <subcellularLocation>
        <location evidence="1">Membrane</location>
        <topology evidence="1">Multi-pass membrane protein</topology>
    </subcellularLocation>
</comment>
<keyword evidence="4 6" id="KW-1133">Transmembrane helix</keyword>
<keyword evidence="3 6" id="KW-0812">Transmembrane</keyword>
<keyword evidence="8" id="KW-1185">Reference proteome</keyword>